<reference evidence="1 2" key="1">
    <citation type="submission" date="2021-06" db="EMBL/GenBank/DDBJ databases">
        <title>Caerostris darwini draft genome.</title>
        <authorList>
            <person name="Kono N."/>
            <person name="Arakawa K."/>
        </authorList>
    </citation>
    <scope>NUCLEOTIDE SEQUENCE [LARGE SCALE GENOMIC DNA]</scope>
</reference>
<gene>
    <name evidence="1" type="ORF">CDAR_86071</name>
</gene>
<organism evidence="1 2">
    <name type="scientific">Caerostris darwini</name>
    <dbReference type="NCBI Taxonomy" id="1538125"/>
    <lineage>
        <taxon>Eukaryota</taxon>
        <taxon>Metazoa</taxon>
        <taxon>Ecdysozoa</taxon>
        <taxon>Arthropoda</taxon>
        <taxon>Chelicerata</taxon>
        <taxon>Arachnida</taxon>
        <taxon>Araneae</taxon>
        <taxon>Araneomorphae</taxon>
        <taxon>Entelegynae</taxon>
        <taxon>Araneoidea</taxon>
        <taxon>Araneidae</taxon>
        <taxon>Caerostris</taxon>
    </lineage>
</organism>
<evidence type="ECO:0000313" key="2">
    <source>
        <dbReference type="Proteomes" id="UP001054837"/>
    </source>
</evidence>
<dbReference type="AlphaFoldDB" id="A0AAV4PXZ7"/>
<accession>A0AAV4PXZ7</accession>
<dbReference type="Proteomes" id="UP001054837">
    <property type="component" value="Unassembled WGS sequence"/>
</dbReference>
<sequence>MIAKLFGHKSISFITPAYCVSFPLFSDLLFGSEREMRSVSSLPLYFLAQSTQTWIGLSLQFRKSNVDFPDFFRACLLLKELDKFQP</sequence>
<dbReference type="EMBL" id="BPLQ01003386">
    <property type="protein sequence ID" value="GIY00048.1"/>
    <property type="molecule type" value="Genomic_DNA"/>
</dbReference>
<evidence type="ECO:0000313" key="1">
    <source>
        <dbReference type="EMBL" id="GIY00048.1"/>
    </source>
</evidence>
<proteinExistence type="predicted"/>
<protein>
    <submittedName>
        <fullName evidence="1">Uncharacterized protein</fullName>
    </submittedName>
</protein>
<name>A0AAV4PXZ7_9ARAC</name>
<keyword evidence="2" id="KW-1185">Reference proteome</keyword>
<comment type="caution">
    <text evidence="1">The sequence shown here is derived from an EMBL/GenBank/DDBJ whole genome shotgun (WGS) entry which is preliminary data.</text>
</comment>